<comment type="caution">
    <text evidence="1">The sequence shown here is derived from an EMBL/GenBank/DDBJ whole genome shotgun (WGS) entry which is preliminary data.</text>
</comment>
<evidence type="ECO:0000313" key="1">
    <source>
        <dbReference type="EMBL" id="OQE17237.1"/>
    </source>
</evidence>
<gene>
    <name evidence="1" type="ORF">PENSTE_c021G03014</name>
</gene>
<accession>A0A1V6ST88</accession>
<name>A0A1V6ST88_9EURO</name>
<proteinExistence type="predicted"/>
<dbReference type="OrthoDB" id="5104731at2759"/>
<keyword evidence="2" id="KW-1185">Reference proteome</keyword>
<reference evidence="2" key="1">
    <citation type="journal article" date="2017" name="Nat. Microbiol.">
        <title>Global analysis of biosynthetic gene clusters reveals vast potential of secondary metabolite production in Penicillium species.</title>
        <authorList>
            <person name="Nielsen J.C."/>
            <person name="Grijseels S."/>
            <person name="Prigent S."/>
            <person name="Ji B."/>
            <person name="Dainat J."/>
            <person name="Nielsen K.F."/>
            <person name="Frisvad J.C."/>
            <person name="Workman M."/>
            <person name="Nielsen J."/>
        </authorList>
    </citation>
    <scope>NUCLEOTIDE SEQUENCE [LARGE SCALE GENOMIC DNA]</scope>
    <source>
        <strain evidence="2">IBT 24891</strain>
    </source>
</reference>
<dbReference type="STRING" id="303698.A0A1V6ST88"/>
<dbReference type="EMBL" id="MLKD01000021">
    <property type="protein sequence ID" value="OQE17237.1"/>
    <property type="molecule type" value="Genomic_DNA"/>
</dbReference>
<sequence length="204" mass="23645">MARDKIPLEILELIKGPVPEKKAEYYVERRIRQASRNLRRHIYQVNHDSTQTGRAGVKFLLQESPGTRGARCRLLPCGEMIEPGEYRVHVTCRNGFFHVECFERMMEYSFNEGCGEQVSLFRPDLNRLAGPMEACILKEYVRRTLSRIGAQPITFSPEEWGVIPDDMNCEEYFVSPTDPAYDEHHILSAALKNWEEIPNKAERL</sequence>
<organism evidence="1 2">
    <name type="scientific">Penicillium steckii</name>
    <dbReference type="NCBI Taxonomy" id="303698"/>
    <lineage>
        <taxon>Eukaryota</taxon>
        <taxon>Fungi</taxon>
        <taxon>Dikarya</taxon>
        <taxon>Ascomycota</taxon>
        <taxon>Pezizomycotina</taxon>
        <taxon>Eurotiomycetes</taxon>
        <taxon>Eurotiomycetidae</taxon>
        <taxon>Eurotiales</taxon>
        <taxon>Aspergillaceae</taxon>
        <taxon>Penicillium</taxon>
    </lineage>
</organism>
<dbReference type="AlphaFoldDB" id="A0A1V6ST88"/>
<protein>
    <submittedName>
        <fullName evidence="1">Uncharacterized protein</fullName>
    </submittedName>
</protein>
<evidence type="ECO:0000313" key="2">
    <source>
        <dbReference type="Proteomes" id="UP000191285"/>
    </source>
</evidence>
<dbReference type="Proteomes" id="UP000191285">
    <property type="component" value="Unassembled WGS sequence"/>
</dbReference>